<protein>
    <submittedName>
        <fullName evidence="2">Uncharacterized protein</fullName>
    </submittedName>
</protein>
<proteinExistence type="predicted"/>
<dbReference type="AlphaFoldDB" id="A0A392STE6"/>
<dbReference type="Proteomes" id="UP000265520">
    <property type="component" value="Unassembled WGS sequence"/>
</dbReference>
<name>A0A392STE6_9FABA</name>
<dbReference type="EMBL" id="LXQA010442522">
    <property type="protein sequence ID" value="MCI52123.1"/>
    <property type="molecule type" value="Genomic_DNA"/>
</dbReference>
<organism evidence="2 3">
    <name type="scientific">Trifolium medium</name>
    <dbReference type="NCBI Taxonomy" id="97028"/>
    <lineage>
        <taxon>Eukaryota</taxon>
        <taxon>Viridiplantae</taxon>
        <taxon>Streptophyta</taxon>
        <taxon>Embryophyta</taxon>
        <taxon>Tracheophyta</taxon>
        <taxon>Spermatophyta</taxon>
        <taxon>Magnoliopsida</taxon>
        <taxon>eudicotyledons</taxon>
        <taxon>Gunneridae</taxon>
        <taxon>Pentapetalae</taxon>
        <taxon>rosids</taxon>
        <taxon>fabids</taxon>
        <taxon>Fabales</taxon>
        <taxon>Fabaceae</taxon>
        <taxon>Papilionoideae</taxon>
        <taxon>50 kb inversion clade</taxon>
        <taxon>NPAAA clade</taxon>
        <taxon>Hologalegina</taxon>
        <taxon>IRL clade</taxon>
        <taxon>Trifolieae</taxon>
        <taxon>Trifolium</taxon>
    </lineage>
</organism>
<evidence type="ECO:0000256" key="1">
    <source>
        <dbReference type="SAM" id="MobiDB-lite"/>
    </source>
</evidence>
<feature type="non-terminal residue" evidence="2">
    <location>
        <position position="59"/>
    </location>
</feature>
<evidence type="ECO:0000313" key="2">
    <source>
        <dbReference type="EMBL" id="MCI52123.1"/>
    </source>
</evidence>
<reference evidence="2 3" key="1">
    <citation type="journal article" date="2018" name="Front. Plant Sci.">
        <title>Red Clover (Trifolium pratense) and Zigzag Clover (T. medium) - A Picture of Genomic Similarities and Differences.</title>
        <authorList>
            <person name="Dluhosova J."/>
            <person name="Istvanek J."/>
            <person name="Nedelnik J."/>
            <person name="Repkova J."/>
        </authorList>
    </citation>
    <scope>NUCLEOTIDE SEQUENCE [LARGE SCALE GENOMIC DNA]</scope>
    <source>
        <strain evidence="3">cv. 10/8</strain>
        <tissue evidence="2">Leaf</tissue>
    </source>
</reference>
<accession>A0A392STE6</accession>
<keyword evidence="3" id="KW-1185">Reference proteome</keyword>
<sequence length="59" mass="6602">MKAALDKAEKDLGDLETSHAEEKKKLEEIRDLKLAIAPTADEPESARNLTTRAELVERI</sequence>
<feature type="region of interest" description="Disordered" evidence="1">
    <location>
        <begin position="1"/>
        <end position="24"/>
    </location>
</feature>
<evidence type="ECO:0000313" key="3">
    <source>
        <dbReference type="Proteomes" id="UP000265520"/>
    </source>
</evidence>
<comment type="caution">
    <text evidence="2">The sequence shown here is derived from an EMBL/GenBank/DDBJ whole genome shotgun (WGS) entry which is preliminary data.</text>
</comment>